<dbReference type="EMBL" id="CP000283">
    <property type="protein sequence ID" value="ABE38481.1"/>
    <property type="molecule type" value="Genomic_DNA"/>
</dbReference>
<dbReference type="SUPFAM" id="SSF55811">
    <property type="entry name" value="Nudix"/>
    <property type="match status" value="1"/>
</dbReference>
<dbReference type="Pfam" id="PF00293">
    <property type="entry name" value="NUDIX"/>
    <property type="match status" value="1"/>
</dbReference>
<name>Q13BQ8_RHOPS</name>
<sequence length="141" mass="15108">MTPPEPPRHPQIAVSASIFRDGDVLLVRRARSPGRGLYSLPGGRVEFSETLEAALEREVREETALTIGIAGFAGWREVVPGPANAGHYVILSFAARWIAGEPVLNDELDDAVWVAPEAIGDFKVTEGLPAIVAAARRLIGT</sequence>
<accession>Q13BQ8</accession>
<reference evidence="3 4" key="1">
    <citation type="submission" date="2006-03" db="EMBL/GenBank/DDBJ databases">
        <title>Complete sequence of Rhodopseudomonas palustris BisB5.</title>
        <authorList>
            <consortium name="US DOE Joint Genome Institute"/>
            <person name="Copeland A."/>
            <person name="Lucas S."/>
            <person name="Lapidus A."/>
            <person name="Barry K."/>
            <person name="Detter J.C."/>
            <person name="Glavina del Rio T."/>
            <person name="Hammon N."/>
            <person name="Israni S."/>
            <person name="Dalin E."/>
            <person name="Tice H."/>
            <person name="Pitluck S."/>
            <person name="Chain P."/>
            <person name="Malfatti S."/>
            <person name="Shin M."/>
            <person name="Vergez L."/>
            <person name="Schmutz J."/>
            <person name="Larimer F."/>
            <person name="Land M."/>
            <person name="Hauser L."/>
            <person name="Pelletier D.A."/>
            <person name="Kyrpides N."/>
            <person name="Lykidis A."/>
            <person name="Oda Y."/>
            <person name="Harwood C.S."/>
            <person name="Richardson P."/>
        </authorList>
    </citation>
    <scope>NUCLEOTIDE SEQUENCE [LARGE SCALE GENOMIC DNA]</scope>
    <source>
        <strain evidence="3 4">BisB5</strain>
    </source>
</reference>
<gene>
    <name evidence="3" type="ordered locus">RPD_1243</name>
</gene>
<dbReference type="GO" id="GO:0016787">
    <property type="term" value="F:hydrolase activity"/>
    <property type="evidence" value="ECO:0007669"/>
    <property type="project" value="UniProtKB-KW"/>
</dbReference>
<dbReference type="InterPro" id="IPR020476">
    <property type="entry name" value="Nudix_hydrolase"/>
</dbReference>
<dbReference type="PANTHER" id="PTHR43736">
    <property type="entry name" value="ADP-RIBOSE PYROPHOSPHATASE"/>
    <property type="match status" value="1"/>
</dbReference>
<dbReference type="Proteomes" id="UP000001818">
    <property type="component" value="Chromosome"/>
</dbReference>
<evidence type="ECO:0000313" key="4">
    <source>
        <dbReference type="Proteomes" id="UP000001818"/>
    </source>
</evidence>
<dbReference type="PANTHER" id="PTHR43736:SF1">
    <property type="entry name" value="DIHYDRONEOPTERIN TRIPHOSPHATE DIPHOSPHATASE"/>
    <property type="match status" value="1"/>
</dbReference>
<dbReference type="KEGG" id="rpd:RPD_1243"/>
<dbReference type="InterPro" id="IPR015797">
    <property type="entry name" value="NUDIX_hydrolase-like_dom_sf"/>
</dbReference>
<dbReference type="Gene3D" id="3.90.79.10">
    <property type="entry name" value="Nucleoside Triphosphate Pyrophosphohydrolase"/>
    <property type="match status" value="1"/>
</dbReference>
<dbReference type="InterPro" id="IPR000086">
    <property type="entry name" value="NUDIX_hydrolase_dom"/>
</dbReference>
<dbReference type="eggNOG" id="COG1051">
    <property type="taxonomic scope" value="Bacteria"/>
</dbReference>
<protein>
    <submittedName>
        <fullName evidence="3">NUDIX hydrolase</fullName>
    </submittedName>
</protein>
<dbReference type="PRINTS" id="PR00502">
    <property type="entry name" value="NUDIXFAMILY"/>
</dbReference>
<dbReference type="CDD" id="cd04673">
    <property type="entry name" value="NUDIX_ADPRase"/>
    <property type="match status" value="1"/>
</dbReference>
<dbReference type="AlphaFoldDB" id="Q13BQ8"/>
<proteinExistence type="predicted"/>
<dbReference type="BioCyc" id="RPAL316057:RPD_RS06300-MONOMER"/>
<keyword evidence="1 3" id="KW-0378">Hydrolase</keyword>
<evidence type="ECO:0000256" key="1">
    <source>
        <dbReference type="ARBA" id="ARBA00022801"/>
    </source>
</evidence>
<dbReference type="STRING" id="316057.RPD_1243"/>
<dbReference type="HOGENOM" id="CLU_037162_20_2_5"/>
<evidence type="ECO:0000259" key="2">
    <source>
        <dbReference type="PROSITE" id="PS51462"/>
    </source>
</evidence>
<dbReference type="PROSITE" id="PS51462">
    <property type="entry name" value="NUDIX"/>
    <property type="match status" value="1"/>
</dbReference>
<feature type="domain" description="Nudix hydrolase" evidence="2">
    <location>
        <begin position="9"/>
        <end position="137"/>
    </location>
</feature>
<organism evidence="3 4">
    <name type="scientific">Rhodopseudomonas palustris (strain BisB5)</name>
    <dbReference type="NCBI Taxonomy" id="316057"/>
    <lineage>
        <taxon>Bacteria</taxon>
        <taxon>Pseudomonadati</taxon>
        <taxon>Pseudomonadota</taxon>
        <taxon>Alphaproteobacteria</taxon>
        <taxon>Hyphomicrobiales</taxon>
        <taxon>Nitrobacteraceae</taxon>
        <taxon>Rhodopseudomonas</taxon>
    </lineage>
</organism>
<evidence type="ECO:0000313" key="3">
    <source>
        <dbReference type="EMBL" id="ABE38481.1"/>
    </source>
</evidence>